<dbReference type="Pfam" id="PF00011">
    <property type="entry name" value="HSP20"/>
    <property type="match status" value="1"/>
</dbReference>
<dbReference type="Proteomes" id="UP001499882">
    <property type="component" value="Unassembled WGS sequence"/>
</dbReference>
<dbReference type="PROSITE" id="PS01031">
    <property type="entry name" value="SHSP"/>
    <property type="match status" value="1"/>
</dbReference>
<dbReference type="Gene3D" id="2.60.40.790">
    <property type="match status" value="1"/>
</dbReference>
<keyword evidence="5" id="KW-1185">Reference proteome</keyword>
<organism evidence="4 5">
    <name type="scientific">Nocardioides endophyticus</name>
    <dbReference type="NCBI Taxonomy" id="1353775"/>
    <lineage>
        <taxon>Bacteria</taxon>
        <taxon>Bacillati</taxon>
        <taxon>Actinomycetota</taxon>
        <taxon>Actinomycetes</taxon>
        <taxon>Propionibacteriales</taxon>
        <taxon>Nocardioidaceae</taxon>
        <taxon>Nocardioides</taxon>
    </lineage>
</organism>
<comment type="caution">
    <text evidence="4">The sequence shown here is derived from an EMBL/GenBank/DDBJ whole genome shotgun (WGS) entry which is preliminary data.</text>
</comment>
<evidence type="ECO:0000313" key="4">
    <source>
        <dbReference type="EMBL" id="GAA4728949.1"/>
    </source>
</evidence>
<dbReference type="PANTHER" id="PTHR11527">
    <property type="entry name" value="HEAT-SHOCK PROTEIN 20 FAMILY MEMBER"/>
    <property type="match status" value="1"/>
</dbReference>
<sequence>MLMRTDPFREFDRLSEALWGNGTRPSVMPLAAYRENGAFVVHLDLPGIDPGRIDVTVEQNVLSVHAERQAPASGAMEALIDERRYGAFDRQLVLGDMLDLDQLSASYDAGVLTIKIPVSEQAQPRKIEVAAGSGPKELAS</sequence>
<dbReference type="SUPFAM" id="SSF49764">
    <property type="entry name" value="HSP20-like chaperones"/>
    <property type="match status" value="1"/>
</dbReference>
<evidence type="ECO:0000259" key="3">
    <source>
        <dbReference type="PROSITE" id="PS01031"/>
    </source>
</evidence>
<name>A0ABP8YHR6_9ACTN</name>
<reference evidence="5" key="1">
    <citation type="journal article" date="2019" name="Int. J. Syst. Evol. Microbiol.">
        <title>The Global Catalogue of Microorganisms (GCM) 10K type strain sequencing project: providing services to taxonomists for standard genome sequencing and annotation.</title>
        <authorList>
            <consortium name="The Broad Institute Genomics Platform"/>
            <consortium name="The Broad Institute Genome Sequencing Center for Infectious Disease"/>
            <person name="Wu L."/>
            <person name="Ma J."/>
        </authorList>
    </citation>
    <scope>NUCLEOTIDE SEQUENCE [LARGE SCALE GENOMIC DNA]</scope>
    <source>
        <strain evidence="5">JCM 18532</strain>
    </source>
</reference>
<proteinExistence type="inferred from homology"/>
<protein>
    <submittedName>
        <fullName evidence="4">Hsp20/alpha crystallin family protein</fullName>
    </submittedName>
</protein>
<dbReference type="InterPro" id="IPR008978">
    <property type="entry name" value="HSP20-like_chaperone"/>
</dbReference>
<dbReference type="EMBL" id="BAABKN010000006">
    <property type="protein sequence ID" value="GAA4728949.1"/>
    <property type="molecule type" value="Genomic_DNA"/>
</dbReference>
<dbReference type="InterPro" id="IPR031107">
    <property type="entry name" value="Small_HSP"/>
</dbReference>
<dbReference type="RefSeq" id="WP_345525537.1">
    <property type="nucleotide sequence ID" value="NZ_BAABKN010000006.1"/>
</dbReference>
<dbReference type="CDD" id="cd06464">
    <property type="entry name" value="ACD_sHsps-like"/>
    <property type="match status" value="1"/>
</dbReference>
<feature type="domain" description="SHSP" evidence="3">
    <location>
        <begin position="21"/>
        <end position="132"/>
    </location>
</feature>
<gene>
    <name evidence="4" type="ORF">GCM10023350_10170</name>
</gene>
<accession>A0ABP8YHR6</accession>
<dbReference type="InterPro" id="IPR002068">
    <property type="entry name" value="A-crystallin/Hsp20_dom"/>
</dbReference>
<evidence type="ECO:0000256" key="1">
    <source>
        <dbReference type="PROSITE-ProRule" id="PRU00285"/>
    </source>
</evidence>
<evidence type="ECO:0000313" key="5">
    <source>
        <dbReference type="Proteomes" id="UP001499882"/>
    </source>
</evidence>
<evidence type="ECO:0000256" key="2">
    <source>
        <dbReference type="RuleBase" id="RU003616"/>
    </source>
</evidence>
<comment type="similarity">
    <text evidence="1 2">Belongs to the small heat shock protein (HSP20) family.</text>
</comment>